<dbReference type="SMART" id="SM00822">
    <property type="entry name" value="PKS_KR"/>
    <property type="match status" value="1"/>
</dbReference>
<name>A0A037ZHW5_9RHOB</name>
<dbReference type="InterPro" id="IPR020904">
    <property type="entry name" value="Sc_DH/Rdtase_CS"/>
</dbReference>
<dbReference type="OrthoDB" id="20590at2"/>
<dbReference type="GO" id="GO:0047936">
    <property type="term" value="F:glucose 1-dehydrogenase [NAD(P)+] activity"/>
    <property type="evidence" value="ECO:0007669"/>
    <property type="project" value="UniProtKB-EC"/>
</dbReference>
<dbReference type="Proteomes" id="UP000026249">
    <property type="component" value="Unassembled WGS sequence"/>
</dbReference>
<dbReference type="EC" id="1.1.1.47" evidence="4"/>
<dbReference type="RefSeq" id="WP_035259608.1">
    <property type="nucleotide sequence ID" value="NZ_JFKE01000004.1"/>
</dbReference>
<evidence type="ECO:0000313" key="4">
    <source>
        <dbReference type="EMBL" id="KAJ55718.1"/>
    </source>
</evidence>
<keyword evidence="5" id="KW-1185">Reference proteome</keyword>
<dbReference type="Pfam" id="PF13561">
    <property type="entry name" value="adh_short_C2"/>
    <property type="match status" value="1"/>
</dbReference>
<gene>
    <name evidence="4" type="ORF">ACMU_13610</name>
</gene>
<protein>
    <submittedName>
        <fullName evidence="4">Sugar dehydrogenase</fullName>
        <ecNumber evidence="4">1.1.1.47</ecNumber>
    </submittedName>
</protein>
<dbReference type="PRINTS" id="PR00080">
    <property type="entry name" value="SDRFAMILY"/>
</dbReference>
<dbReference type="FunFam" id="3.40.50.720:FF:000084">
    <property type="entry name" value="Short-chain dehydrogenase reductase"/>
    <property type="match status" value="1"/>
</dbReference>
<evidence type="ECO:0000256" key="2">
    <source>
        <dbReference type="ARBA" id="ARBA00023002"/>
    </source>
</evidence>
<dbReference type="PANTHER" id="PTHR43639:SF1">
    <property type="entry name" value="SHORT-CHAIN DEHYDROGENASE_REDUCTASE FAMILY PROTEIN"/>
    <property type="match status" value="1"/>
</dbReference>
<dbReference type="AlphaFoldDB" id="A0A037ZHW5"/>
<dbReference type="InterPro" id="IPR036291">
    <property type="entry name" value="NAD(P)-bd_dom_sf"/>
</dbReference>
<keyword evidence="2 4" id="KW-0560">Oxidoreductase</keyword>
<dbReference type="STRING" id="1454373.ACMU_13610"/>
<organism evidence="4 5">
    <name type="scientific">Actibacterium mucosum KCTC 23349</name>
    <dbReference type="NCBI Taxonomy" id="1454373"/>
    <lineage>
        <taxon>Bacteria</taxon>
        <taxon>Pseudomonadati</taxon>
        <taxon>Pseudomonadota</taxon>
        <taxon>Alphaproteobacteria</taxon>
        <taxon>Rhodobacterales</taxon>
        <taxon>Roseobacteraceae</taxon>
        <taxon>Actibacterium</taxon>
    </lineage>
</organism>
<dbReference type="PROSITE" id="PS00061">
    <property type="entry name" value="ADH_SHORT"/>
    <property type="match status" value="1"/>
</dbReference>
<accession>A0A037ZHW5</accession>
<comment type="caution">
    <text evidence="4">The sequence shown here is derived from an EMBL/GenBank/DDBJ whole genome shotgun (WGS) entry which is preliminary data.</text>
</comment>
<dbReference type="PANTHER" id="PTHR43639">
    <property type="entry name" value="OXIDOREDUCTASE, SHORT-CHAIN DEHYDROGENASE/REDUCTASE FAMILY (AFU_ORTHOLOGUE AFUA_5G02870)"/>
    <property type="match status" value="1"/>
</dbReference>
<reference evidence="4 5" key="1">
    <citation type="submission" date="2014-03" db="EMBL/GenBank/DDBJ databases">
        <title>Draft Genome Sequence of Actibacterium mucosum KCTC 23349, a Marine Alphaproteobacterium with Complex Ionic Requirements Isolated from Mediterranean Seawater at Malvarrosa Beach, Valencia, Spain.</title>
        <authorList>
            <person name="Arahal D.R."/>
            <person name="Shao Z."/>
            <person name="Lai Q."/>
            <person name="Pujalte M.J."/>
        </authorList>
    </citation>
    <scope>NUCLEOTIDE SEQUENCE [LARGE SCALE GENOMIC DNA]</scope>
    <source>
        <strain evidence="4 5">KCTC 23349</strain>
    </source>
</reference>
<evidence type="ECO:0000256" key="1">
    <source>
        <dbReference type="ARBA" id="ARBA00006484"/>
    </source>
</evidence>
<dbReference type="PRINTS" id="PR00081">
    <property type="entry name" value="GDHRDH"/>
</dbReference>
<dbReference type="EMBL" id="JFKE01000004">
    <property type="protein sequence ID" value="KAJ55718.1"/>
    <property type="molecule type" value="Genomic_DNA"/>
</dbReference>
<comment type="similarity">
    <text evidence="1">Belongs to the short-chain dehydrogenases/reductases (SDR) family.</text>
</comment>
<feature type="domain" description="Ketoreductase" evidence="3">
    <location>
        <begin position="3"/>
        <end position="179"/>
    </location>
</feature>
<dbReference type="InterPro" id="IPR002347">
    <property type="entry name" value="SDR_fam"/>
</dbReference>
<evidence type="ECO:0000313" key="5">
    <source>
        <dbReference type="Proteomes" id="UP000026249"/>
    </source>
</evidence>
<dbReference type="SUPFAM" id="SSF51735">
    <property type="entry name" value="NAD(P)-binding Rossmann-fold domains"/>
    <property type="match status" value="1"/>
</dbReference>
<dbReference type="Gene3D" id="3.40.50.720">
    <property type="entry name" value="NAD(P)-binding Rossmann-like Domain"/>
    <property type="match status" value="1"/>
</dbReference>
<dbReference type="InterPro" id="IPR057326">
    <property type="entry name" value="KR_dom"/>
</dbReference>
<sequence length="248" mass="25816">MRKTLLITGASTGIGAETARLAARDGWDVALNYRGNTEAAEGVAAELRALGAKAGLLQADMGDPAQVEAMFAAFDARFERLDGFVNNAGVVDTAQRLDEMSAERLQRMFAINTIGALLAAGQAVKRMSTRYGHAGGVIVNVSSAAARLGSGNMYVDYAASKGAIDTMTRGLGDEVAREGIRVVGIRPGLIETPIHAKGGAPNRAEKLSSTVPMGRTGTPDEVAEAIVWLLSDAASYMTACTIDVTGGR</sequence>
<evidence type="ECO:0000259" key="3">
    <source>
        <dbReference type="SMART" id="SM00822"/>
    </source>
</evidence>
<proteinExistence type="inferred from homology"/>